<dbReference type="SUPFAM" id="SSF103642">
    <property type="entry name" value="Sec-C motif"/>
    <property type="match status" value="1"/>
</dbReference>
<name>A0A518CX34_9BACT</name>
<dbReference type="InterPro" id="IPR004027">
    <property type="entry name" value="SEC_C_motif"/>
</dbReference>
<keyword evidence="2" id="KW-1185">Reference proteome</keyword>
<protein>
    <recommendedName>
        <fullName evidence="3">Preprotein translocase subunit SecA</fullName>
    </recommendedName>
</protein>
<evidence type="ECO:0000313" key="2">
    <source>
        <dbReference type="Proteomes" id="UP000319342"/>
    </source>
</evidence>
<dbReference type="AlphaFoldDB" id="A0A518CX34"/>
<reference evidence="1 2" key="1">
    <citation type="submission" date="2019-02" db="EMBL/GenBank/DDBJ databases">
        <title>Deep-cultivation of Planctomycetes and their phenomic and genomic characterization uncovers novel biology.</title>
        <authorList>
            <person name="Wiegand S."/>
            <person name="Jogler M."/>
            <person name="Boedeker C."/>
            <person name="Pinto D."/>
            <person name="Vollmers J."/>
            <person name="Rivas-Marin E."/>
            <person name="Kohn T."/>
            <person name="Peeters S.H."/>
            <person name="Heuer A."/>
            <person name="Rast P."/>
            <person name="Oberbeckmann S."/>
            <person name="Bunk B."/>
            <person name="Jeske O."/>
            <person name="Meyerdierks A."/>
            <person name="Storesund J.E."/>
            <person name="Kallscheuer N."/>
            <person name="Luecker S."/>
            <person name="Lage O.M."/>
            <person name="Pohl T."/>
            <person name="Merkel B.J."/>
            <person name="Hornburger P."/>
            <person name="Mueller R.-W."/>
            <person name="Bruemmer F."/>
            <person name="Labrenz M."/>
            <person name="Spormann A.M."/>
            <person name="Op den Camp H."/>
            <person name="Overmann J."/>
            <person name="Amann R."/>
            <person name="Jetten M.S.M."/>
            <person name="Mascher T."/>
            <person name="Medema M.H."/>
            <person name="Devos D.P."/>
            <person name="Kaster A.-K."/>
            <person name="Ovreas L."/>
            <person name="Rohde M."/>
            <person name="Galperin M.Y."/>
            <person name="Jogler C."/>
        </authorList>
    </citation>
    <scope>NUCLEOTIDE SEQUENCE [LARGE SCALE GENOMIC DNA]</scope>
    <source>
        <strain evidence="1 2">Pla163</strain>
    </source>
</reference>
<dbReference type="Pfam" id="PF02810">
    <property type="entry name" value="SEC-C"/>
    <property type="match status" value="1"/>
</dbReference>
<dbReference type="PANTHER" id="PTHR33747:SF1">
    <property type="entry name" value="ADENYLATE CYCLASE-ASSOCIATED CAP C-TERMINAL DOMAIN-CONTAINING PROTEIN"/>
    <property type="match status" value="1"/>
</dbReference>
<evidence type="ECO:0000313" key="1">
    <source>
        <dbReference type="EMBL" id="QDU83779.1"/>
    </source>
</evidence>
<gene>
    <name evidence="1" type="ORF">Pla163_08800</name>
</gene>
<evidence type="ECO:0008006" key="3">
    <source>
        <dbReference type="Google" id="ProtNLM"/>
    </source>
</evidence>
<dbReference type="PANTHER" id="PTHR33747">
    <property type="entry name" value="UPF0225 PROTEIN SCO1677"/>
    <property type="match status" value="1"/>
</dbReference>
<dbReference type="Proteomes" id="UP000319342">
    <property type="component" value="Chromosome"/>
</dbReference>
<accession>A0A518CX34</accession>
<dbReference type="Gene3D" id="3.10.450.50">
    <property type="match status" value="1"/>
</dbReference>
<sequence>MVSRQVALDVASFLDSPQARALTGVPDAARRRIAELLLTVAYDELGAQPRLFDGDAIRAALGDLLPRHLRRKDPLAEHVPAVTMALFAWVEDGEVVPHAFELNHGMDDALDAFRTAVDSGHLANQAASKPETVVHQAPKLGRNDPCFCGSGKKFKKCCGKQDG</sequence>
<dbReference type="RefSeq" id="WP_419186311.1">
    <property type="nucleotide sequence ID" value="NZ_CP036290.1"/>
</dbReference>
<organism evidence="1 2">
    <name type="scientific">Rohdeia mirabilis</name>
    <dbReference type="NCBI Taxonomy" id="2528008"/>
    <lineage>
        <taxon>Bacteria</taxon>
        <taxon>Pseudomonadati</taxon>
        <taxon>Planctomycetota</taxon>
        <taxon>Planctomycetia</taxon>
        <taxon>Planctomycetia incertae sedis</taxon>
        <taxon>Rohdeia</taxon>
    </lineage>
</organism>
<proteinExistence type="predicted"/>
<dbReference type="EMBL" id="CP036290">
    <property type="protein sequence ID" value="QDU83779.1"/>
    <property type="molecule type" value="Genomic_DNA"/>
</dbReference>